<dbReference type="PIRSF" id="PIRSF006230">
    <property type="entry name" value="MG442"/>
    <property type="match status" value="1"/>
</dbReference>
<evidence type="ECO:0000256" key="4">
    <source>
        <dbReference type="PIRNR" id="PIRNR006230"/>
    </source>
</evidence>
<evidence type="ECO:0000313" key="6">
    <source>
        <dbReference type="EMBL" id="MFD1485230.1"/>
    </source>
</evidence>
<comment type="caution">
    <text evidence="6">The sequence shown here is derived from an EMBL/GenBank/DDBJ whole genome shotgun (WGS) entry which is preliminary data.</text>
</comment>
<dbReference type="RefSeq" id="WP_125753142.1">
    <property type="nucleotide sequence ID" value="NZ_JBHTON010000024.1"/>
</dbReference>
<evidence type="ECO:0000256" key="3">
    <source>
        <dbReference type="ARBA" id="ARBA00023134"/>
    </source>
</evidence>
<dbReference type="PANTHER" id="PTHR45782:SF4">
    <property type="entry name" value="MITOCHONDRIAL RIBOSOME-ASSOCIATED GTPASE 1"/>
    <property type="match status" value="1"/>
</dbReference>
<dbReference type="NCBIfam" id="TIGR03596">
    <property type="entry name" value="GTPase_YlqF"/>
    <property type="match status" value="1"/>
</dbReference>
<comment type="similarity">
    <text evidence="4">Belongs to the TRAFAC class YlqF/YawG GTPase family. MTG1 subfamily.</text>
</comment>
<dbReference type="Proteomes" id="UP001597252">
    <property type="component" value="Unassembled WGS sequence"/>
</dbReference>
<dbReference type="CDD" id="cd01856">
    <property type="entry name" value="YlqF"/>
    <property type="match status" value="1"/>
</dbReference>
<keyword evidence="4" id="KW-0963">Cytoplasm</keyword>
<dbReference type="SUPFAM" id="SSF52540">
    <property type="entry name" value="P-loop containing nucleoside triphosphate hydrolases"/>
    <property type="match status" value="1"/>
</dbReference>
<sequence length="288" mass="32375">MATIQWFPGHMAKARNQVQEKLKQVDFVLEIVDARTPEASRNPMMNEIIGAKPRIMVLNKQDLADPEKTKQWVTYYQGLGYEAIAIDAQHAKRLNQIPTLGKRLMAAKITKQKSRGIRNPAIRAMCIGIPNVGKSTILNRLIKKNVAVTGNRPGVTKNQQWLKADETLQLLDTPGILWPKFDDDLIGKKLALTGAIADSVYSEDVVGMYGLQFFREHYQEAFRRAYGLNAQDLALSDGDLMIHLSQKNGFADNYNRMAERIIFDARQGKFGRFTLEVPGDDANDADAE</sequence>
<evidence type="ECO:0000256" key="2">
    <source>
        <dbReference type="ARBA" id="ARBA00022741"/>
    </source>
</evidence>
<dbReference type="InterPro" id="IPR006073">
    <property type="entry name" value="GTP-bd"/>
</dbReference>
<reference evidence="7" key="1">
    <citation type="journal article" date="2019" name="Int. J. Syst. Evol. Microbiol.">
        <title>The Global Catalogue of Microorganisms (GCM) 10K type strain sequencing project: providing services to taxonomists for standard genome sequencing and annotation.</title>
        <authorList>
            <consortium name="The Broad Institute Genomics Platform"/>
            <consortium name="The Broad Institute Genome Sequencing Center for Infectious Disease"/>
            <person name="Wu L."/>
            <person name="Ma J."/>
        </authorList>
    </citation>
    <scope>NUCLEOTIDE SEQUENCE [LARGE SCALE GENOMIC DNA]</scope>
    <source>
        <strain evidence="7">CCM 8903</strain>
    </source>
</reference>
<dbReference type="InterPro" id="IPR019991">
    <property type="entry name" value="GTP-bd_ribosome_bgen"/>
</dbReference>
<dbReference type="InterPro" id="IPR023179">
    <property type="entry name" value="GTP-bd_ortho_bundle_sf"/>
</dbReference>
<dbReference type="Gene3D" id="3.40.50.300">
    <property type="entry name" value="P-loop containing nucleotide triphosphate hydrolases"/>
    <property type="match status" value="1"/>
</dbReference>
<evidence type="ECO:0000259" key="5">
    <source>
        <dbReference type="PROSITE" id="PS51721"/>
    </source>
</evidence>
<dbReference type="InterPro" id="IPR030378">
    <property type="entry name" value="G_CP_dom"/>
</dbReference>
<name>A0ABW4E9G8_9LACO</name>
<protein>
    <recommendedName>
        <fullName evidence="1 4">Ribosome biogenesis GTPase A</fullName>
    </recommendedName>
</protein>
<keyword evidence="7" id="KW-1185">Reference proteome</keyword>
<dbReference type="InterPro" id="IPR027417">
    <property type="entry name" value="P-loop_NTPase"/>
</dbReference>
<keyword evidence="3 4" id="KW-0342">GTP-binding</keyword>
<dbReference type="PROSITE" id="PS51721">
    <property type="entry name" value="G_CP"/>
    <property type="match status" value="1"/>
</dbReference>
<dbReference type="Gene3D" id="1.10.1580.10">
    <property type="match status" value="1"/>
</dbReference>
<dbReference type="InterPro" id="IPR016478">
    <property type="entry name" value="GTPase_MTG1"/>
</dbReference>
<dbReference type="EMBL" id="JBHTON010000024">
    <property type="protein sequence ID" value="MFD1485230.1"/>
    <property type="molecule type" value="Genomic_DNA"/>
</dbReference>
<evidence type="ECO:0000256" key="1">
    <source>
        <dbReference type="ARBA" id="ARBA00014898"/>
    </source>
</evidence>
<comment type="subcellular location">
    <subcellularLocation>
        <location evidence="4">Cytoplasm</location>
    </subcellularLocation>
</comment>
<organism evidence="6 7">
    <name type="scientific">Lacticaseibacillus baoqingensis</name>
    <dbReference type="NCBI Taxonomy" id="2486013"/>
    <lineage>
        <taxon>Bacteria</taxon>
        <taxon>Bacillati</taxon>
        <taxon>Bacillota</taxon>
        <taxon>Bacilli</taxon>
        <taxon>Lactobacillales</taxon>
        <taxon>Lactobacillaceae</taxon>
        <taxon>Lacticaseibacillus</taxon>
    </lineage>
</organism>
<keyword evidence="2 4" id="KW-0547">Nucleotide-binding</keyword>
<gene>
    <name evidence="6" type="primary">ylqF</name>
    <name evidence="6" type="ORF">ACFQ5J_08310</name>
</gene>
<comment type="function">
    <text evidence="4">Required for a late step of 50S ribosomal subunit assembly. Has GTPase activity.</text>
</comment>
<evidence type="ECO:0000313" key="7">
    <source>
        <dbReference type="Proteomes" id="UP001597252"/>
    </source>
</evidence>
<dbReference type="Pfam" id="PF01926">
    <property type="entry name" value="MMR_HSR1"/>
    <property type="match status" value="1"/>
</dbReference>
<accession>A0ABW4E9G8</accession>
<dbReference type="PANTHER" id="PTHR45782">
    <property type="entry name" value="MITOCHONDRIAL RIBOSOME-ASSOCIATED GTPASE 1"/>
    <property type="match status" value="1"/>
</dbReference>
<proteinExistence type="inferred from homology"/>
<feature type="domain" description="CP-type G" evidence="5">
    <location>
        <begin position="15"/>
        <end position="179"/>
    </location>
</feature>